<reference evidence="1 2" key="1">
    <citation type="journal article" date="2014" name="Science">
        <title>Plant genetics. Early allopolyploid evolution in the post-Neolithic Brassica napus oilseed genome.</title>
        <authorList>
            <person name="Chalhoub B."/>
            <person name="Denoeud F."/>
            <person name="Liu S."/>
            <person name="Parkin I.A."/>
            <person name="Tang H."/>
            <person name="Wang X."/>
            <person name="Chiquet J."/>
            <person name="Belcram H."/>
            <person name="Tong C."/>
            <person name="Samans B."/>
            <person name="Correa M."/>
            <person name="Da Silva C."/>
            <person name="Just J."/>
            <person name="Falentin C."/>
            <person name="Koh C.S."/>
            <person name="Le Clainche I."/>
            <person name="Bernard M."/>
            <person name="Bento P."/>
            <person name="Noel B."/>
            <person name="Labadie K."/>
            <person name="Alberti A."/>
            <person name="Charles M."/>
            <person name="Arnaud D."/>
            <person name="Guo H."/>
            <person name="Daviaud C."/>
            <person name="Alamery S."/>
            <person name="Jabbari K."/>
            <person name="Zhao M."/>
            <person name="Edger P.P."/>
            <person name="Chelaifa H."/>
            <person name="Tack D."/>
            <person name="Lassalle G."/>
            <person name="Mestiri I."/>
            <person name="Schnel N."/>
            <person name="Le Paslier M.C."/>
            <person name="Fan G."/>
            <person name="Renault V."/>
            <person name="Bayer P.E."/>
            <person name="Golicz A.A."/>
            <person name="Manoli S."/>
            <person name="Lee T.H."/>
            <person name="Thi V.H."/>
            <person name="Chalabi S."/>
            <person name="Hu Q."/>
            <person name="Fan C."/>
            <person name="Tollenaere R."/>
            <person name="Lu Y."/>
            <person name="Battail C."/>
            <person name="Shen J."/>
            <person name="Sidebottom C.H."/>
            <person name="Wang X."/>
            <person name="Canaguier A."/>
            <person name="Chauveau A."/>
            <person name="Berard A."/>
            <person name="Deniot G."/>
            <person name="Guan M."/>
            <person name="Liu Z."/>
            <person name="Sun F."/>
            <person name="Lim Y.P."/>
            <person name="Lyons E."/>
            <person name="Town C.D."/>
            <person name="Bancroft I."/>
            <person name="Wang X."/>
            <person name="Meng J."/>
            <person name="Ma J."/>
            <person name="Pires J.C."/>
            <person name="King G.J."/>
            <person name="Brunel D."/>
            <person name="Delourme R."/>
            <person name="Renard M."/>
            <person name="Aury J.M."/>
            <person name="Adams K.L."/>
            <person name="Batley J."/>
            <person name="Snowdon R.J."/>
            <person name="Tost J."/>
            <person name="Edwards D."/>
            <person name="Zhou Y."/>
            <person name="Hua W."/>
            <person name="Sharpe A.G."/>
            <person name="Paterson A.H."/>
            <person name="Guan C."/>
            <person name="Wincker P."/>
        </authorList>
    </citation>
    <scope>NUCLEOTIDE SEQUENCE [LARGE SCALE GENOMIC DNA]</scope>
    <source>
        <strain evidence="2">cv. Darmor-bzh</strain>
    </source>
</reference>
<dbReference type="PaxDb" id="3708-A0A078I5W0"/>
<organism evidence="1 2">
    <name type="scientific">Brassica napus</name>
    <name type="common">Rape</name>
    <dbReference type="NCBI Taxonomy" id="3708"/>
    <lineage>
        <taxon>Eukaryota</taxon>
        <taxon>Viridiplantae</taxon>
        <taxon>Streptophyta</taxon>
        <taxon>Embryophyta</taxon>
        <taxon>Tracheophyta</taxon>
        <taxon>Spermatophyta</taxon>
        <taxon>Magnoliopsida</taxon>
        <taxon>eudicotyledons</taxon>
        <taxon>Gunneridae</taxon>
        <taxon>Pentapetalae</taxon>
        <taxon>rosids</taxon>
        <taxon>malvids</taxon>
        <taxon>Brassicales</taxon>
        <taxon>Brassicaceae</taxon>
        <taxon>Brassiceae</taxon>
        <taxon>Brassica</taxon>
    </lineage>
</organism>
<evidence type="ECO:0000313" key="1">
    <source>
        <dbReference type="EMBL" id="CDY46245.1"/>
    </source>
</evidence>
<protein>
    <submittedName>
        <fullName evidence="1">BnaC03g66060D protein</fullName>
    </submittedName>
</protein>
<evidence type="ECO:0000313" key="2">
    <source>
        <dbReference type="Proteomes" id="UP000028999"/>
    </source>
</evidence>
<keyword evidence="2" id="KW-1185">Reference proteome</keyword>
<proteinExistence type="predicted"/>
<name>A0A078I5W0_BRANA</name>
<dbReference type="Proteomes" id="UP000028999">
    <property type="component" value="Unassembled WGS sequence"/>
</dbReference>
<dbReference type="AlphaFoldDB" id="A0A078I5W0"/>
<dbReference type="Gramene" id="CDY46245">
    <property type="protein sequence ID" value="CDY46245"/>
    <property type="gene ID" value="GSBRNA2T00083583001"/>
</dbReference>
<accession>A0A078I5W0</accession>
<gene>
    <name evidence="1" type="primary">BnaC03g66060D</name>
    <name evidence="1" type="ORF">GSBRNA2T00083583001</name>
</gene>
<dbReference type="EMBL" id="LK032656">
    <property type="protein sequence ID" value="CDY46245.1"/>
    <property type="molecule type" value="Genomic_DNA"/>
</dbReference>
<sequence length="33" mass="3899">MNNLLRLRRWKHKLSQILWSKGPSIPKSGMPKP</sequence>